<dbReference type="PANTHER" id="PTHR35807">
    <property type="entry name" value="TRANSCRIPTIONAL REGULATOR REDD-RELATED"/>
    <property type="match status" value="1"/>
</dbReference>
<dbReference type="SMART" id="SM00862">
    <property type="entry name" value="Trans_reg_C"/>
    <property type="match status" value="1"/>
</dbReference>
<evidence type="ECO:0000256" key="4">
    <source>
        <dbReference type="ARBA" id="ARBA00023163"/>
    </source>
</evidence>
<gene>
    <name evidence="7" type="ORF">ACFO4E_20655</name>
</gene>
<keyword evidence="3 5" id="KW-0238">DNA-binding</keyword>
<proteinExistence type="inferred from homology"/>
<dbReference type="CDD" id="cd15831">
    <property type="entry name" value="BTAD"/>
    <property type="match status" value="1"/>
</dbReference>
<dbReference type="InterPro" id="IPR016032">
    <property type="entry name" value="Sig_transdc_resp-reg_C-effctor"/>
</dbReference>
<dbReference type="Gene3D" id="1.10.10.10">
    <property type="entry name" value="Winged helix-like DNA-binding domain superfamily/Winged helix DNA-binding domain"/>
    <property type="match status" value="1"/>
</dbReference>
<dbReference type="Pfam" id="PF00486">
    <property type="entry name" value="Trans_reg_C"/>
    <property type="match status" value="1"/>
</dbReference>
<protein>
    <submittedName>
        <fullName evidence="7">BTAD domain-containing putative transcriptional regulator</fullName>
    </submittedName>
</protein>
<evidence type="ECO:0000313" key="8">
    <source>
        <dbReference type="Proteomes" id="UP001595923"/>
    </source>
</evidence>
<dbReference type="SUPFAM" id="SSF46894">
    <property type="entry name" value="C-terminal effector domain of the bipartite response regulators"/>
    <property type="match status" value="1"/>
</dbReference>
<reference evidence="8" key="1">
    <citation type="journal article" date="2019" name="Int. J. Syst. Evol. Microbiol.">
        <title>The Global Catalogue of Microorganisms (GCM) 10K type strain sequencing project: providing services to taxonomists for standard genome sequencing and annotation.</title>
        <authorList>
            <consortium name="The Broad Institute Genomics Platform"/>
            <consortium name="The Broad Institute Genome Sequencing Center for Infectious Disease"/>
            <person name="Wu L."/>
            <person name="Ma J."/>
        </authorList>
    </citation>
    <scope>NUCLEOTIDE SEQUENCE [LARGE SCALE GENOMIC DNA]</scope>
    <source>
        <strain evidence="8">XZYJ18</strain>
    </source>
</reference>
<dbReference type="Pfam" id="PF03704">
    <property type="entry name" value="BTAD"/>
    <property type="match status" value="1"/>
</dbReference>
<evidence type="ECO:0000259" key="6">
    <source>
        <dbReference type="PROSITE" id="PS51755"/>
    </source>
</evidence>
<evidence type="ECO:0000256" key="5">
    <source>
        <dbReference type="PROSITE-ProRule" id="PRU01091"/>
    </source>
</evidence>
<evidence type="ECO:0000256" key="2">
    <source>
        <dbReference type="ARBA" id="ARBA00023015"/>
    </source>
</evidence>
<evidence type="ECO:0000256" key="1">
    <source>
        <dbReference type="ARBA" id="ARBA00005820"/>
    </source>
</evidence>
<evidence type="ECO:0000313" key="7">
    <source>
        <dbReference type="EMBL" id="MFC4564280.1"/>
    </source>
</evidence>
<keyword evidence="8" id="KW-1185">Reference proteome</keyword>
<dbReference type="InterPro" id="IPR001867">
    <property type="entry name" value="OmpR/PhoB-type_DNA-bd"/>
</dbReference>
<comment type="caution">
    <text evidence="7">The sequence shown here is derived from an EMBL/GenBank/DDBJ whole genome shotgun (WGS) entry which is preliminary data.</text>
</comment>
<sequence>MSQTVRFSLLGPVQVTTADGASRPLKGPKVNALLSLLLLNRGHVVDVETLIDELWEREPPRHAVSTVRTHVYHLRRFLAGHAGAGADEVLATRPPGYTAALDPDRVDTEVFTRLVDSGRRLLADGRNREAADAGLAALRTWQGRPLENVATGRLLRGHVRRLEELRIQAVEQRVEARMRLGEHRSLVPELRDLVAAHPLNEWFHARLIEALHLSGRRADALVAFLEVRAVLDEELGVAPSAELRALQHRVLAEDEPRAAERGARRGVLTAAP</sequence>
<feature type="domain" description="OmpR/PhoB-type" evidence="6">
    <location>
        <begin position="1"/>
        <end position="101"/>
    </location>
</feature>
<dbReference type="PROSITE" id="PS51755">
    <property type="entry name" value="OMPR_PHOB"/>
    <property type="match status" value="1"/>
</dbReference>
<evidence type="ECO:0000256" key="3">
    <source>
        <dbReference type="ARBA" id="ARBA00023125"/>
    </source>
</evidence>
<name>A0ABV9DZG0_9ACTN</name>
<keyword evidence="4" id="KW-0804">Transcription</keyword>
<keyword evidence="2" id="KW-0805">Transcription regulation</keyword>
<organism evidence="7 8">
    <name type="scientific">Nocardiopsis mangrovi</name>
    <dbReference type="NCBI Taxonomy" id="1179818"/>
    <lineage>
        <taxon>Bacteria</taxon>
        <taxon>Bacillati</taxon>
        <taxon>Actinomycetota</taxon>
        <taxon>Actinomycetes</taxon>
        <taxon>Streptosporangiales</taxon>
        <taxon>Nocardiopsidaceae</taxon>
        <taxon>Nocardiopsis</taxon>
    </lineage>
</organism>
<dbReference type="PANTHER" id="PTHR35807:SF1">
    <property type="entry name" value="TRANSCRIPTIONAL REGULATOR REDD"/>
    <property type="match status" value="1"/>
</dbReference>
<dbReference type="EMBL" id="JBHSFQ010000022">
    <property type="protein sequence ID" value="MFC4564280.1"/>
    <property type="molecule type" value="Genomic_DNA"/>
</dbReference>
<dbReference type="Proteomes" id="UP001595923">
    <property type="component" value="Unassembled WGS sequence"/>
</dbReference>
<dbReference type="RefSeq" id="WP_378577231.1">
    <property type="nucleotide sequence ID" value="NZ_JBHSFQ010000022.1"/>
</dbReference>
<comment type="similarity">
    <text evidence="1">Belongs to the AfsR/DnrI/RedD regulatory family.</text>
</comment>
<dbReference type="SUPFAM" id="SSF48452">
    <property type="entry name" value="TPR-like"/>
    <property type="match status" value="1"/>
</dbReference>
<feature type="DNA-binding region" description="OmpR/PhoB-type" evidence="5">
    <location>
        <begin position="1"/>
        <end position="101"/>
    </location>
</feature>
<dbReference type="InterPro" id="IPR051677">
    <property type="entry name" value="AfsR-DnrI-RedD_regulator"/>
</dbReference>
<dbReference type="SMART" id="SM01043">
    <property type="entry name" value="BTAD"/>
    <property type="match status" value="1"/>
</dbReference>
<dbReference type="InterPro" id="IPR005158">
    <property type="entry name" value="BTAD"/>
</dbReference>
<dbReference type="Gene3D" id="1.25.40.10">
    <property type="entry name" value="Tetratricopeptide repeat domain"/>
    <property type="match status" value="1"/>
</dbReference>
<accession>A0ABV9DZG0</accession>
<dbReference type="InterPro" id="IPR036388">
    <property type="entry name" value="WH-like_DNA-bd_sf"/>
</dbReference>
<dbReference type="InterPro" id="IPR011990">
    <property type="entry name" value="TPR-like_helical_dom_sf"/>
</dbReference>